<keyword evidence="1" id="KW-0489">Methyltransferase</keyword>
<evidence type="ECO:0000256" key="3">
    <source>
        <dbReference type="ARBA" id="ARBA00022691"/>
    </source>
</evidence>
<dbReference type="PANTHER" id="PTHR13271">
    <property type="entry name" value="UNCHARACTERIZED PUTATIVE METHYLTRANSFERASE"/>
    <property type="match status" value="1"/>
</dbReference>
<accession>A0A6U0E9N4</accession>
<sequence>MPTMSLAHAPSLARAARRPRHRSHRRTAPAASGVDAGTLDAATSAAAVSIEDARALVAWLSYDRGVDATALKFSDGYGDKRGVLGVTLGKDVSADDVVLRVPQSVAVTIVDVGGCAIVSGLAEGRAELIGLALWLCAERIKGEASEWAPYVRTLKANPDAPLFWEKEEDFALLKGSPVRGDAEDRARSAVEEFESILAVIKSDPVAYPPDAYEFFTKERFVNALATVCAKATWLPSASCYALVPVLDLIPICGSPVPGVRPPSASDGRVRCGPADYDFESECVILRSTSKAAANSTVLQIDPLQRNNGELFLNIGLVDSTHPGDYLYMTTEIVTSDRLYTAKKQVLEGMGMSAEKQLFPVYEDRLPTQLYSYLRFARVQDPGELMAVSFEEDKIVSVMNEYEILQLLMGDCRELMSEYNTNEEDELNLLKNVDKKLSLREIETAKLRMAEKKLIGATMTAVRKRLAPIRGIPTKQGMEDPNQDLLDIFSAIESIPNKPKEMFQDFKKWARGDYEDEFNRPKGGGGCG</sequence>
<dbReference type="InterPro" id="IPR050600">
    <property type="entry name" value="SETD3_SETD6_MTase"/>
</dbReference>
<dbReference type="EMBL" id="HBEW01004462">
    <property type="protein sequence ID" value="CAD8582183.1"/>
    <property type="molecule type" value="Transcribed_RNA"/>
</dbReference>
<protein>
    <recommendedName>
        <fullName evidence="5">Rubisco LSMT substrate-binding domain-containing protein</fullName>
    </recommendedName>
</protein>
<evidence type="ECO:0000313" key="7">
    <source>
        <dbReference type="EMBL" id="CAD8582185.1"/>
    </source>
</evidence>
<dbReference type="GO" id="GO:0032259">
    <property type="term" value="P:methylation"/>
    <property type="evidence" value="ECO:0007669"/>
    <property type="project" value="UniProtKB-KW"/>
</dbReference>
<dbReference type="EMBL" id="HBEW01004463">
    <property type="protein sequence ID" value="CAD8582185.1"/>
    <property type="molecule type" value="Transcribed_RNA"/>
</dbReference>
<dbReference type="Gene3D" id="3.90.1420.10">
    <property type="entry name" value="Rubisco LSMT, substrate-binding domain"/>
    <property type="match status" value="1"/>
</dbReference>
<dbReference type="Pfam" id="PF09273">
    <property type="entry name" value="Rubis-subs-bind"/>
    <property type="match status" value="1"/>
</dbReference>
<dbReference type="InterPro" id="IPR036464">
    <property type="entry name" value="Rubisco_LSMT_subst-bd_sf"/>
</dbReference>
<dbReference type="GO" id="GO:0016279">
    <property type="term" value="F:protein-lysine N-methyltransferase activity"/>
    <property type="evidence" value="ECO:0007669"/>
    <property type="project" value="TreeGrafter"/>
</dbReference>
<feature type="domain" description="Rubisco LSMT substrate-binding" evidence="5">
    <location>
        <begin position="334"/>
        <end position="452"/>
    </location>
</feature>
<feature type="region of interest" description="Disordered" evidence="4">
    <location>
        <begin position="1"/>
        <end position="33"/>
    </location>
</feature>
<dbReference type="PANTHER" id="PTHR13271:SF93">
    <property type="entry name" value="SET DOMAIN-CONTAINING PROTEIN"/>
    <property type="match status" value="1"/>
</dbReference>
<evidence type="ECO:0000256" key="2">
    <source>
        <dbReference type="ARBA" id="ARBA00022679"/>
    </source>
</evidence>
<dbReference type="SUPFAM" id="SSF81822">
    <property type="entry name" value="RuBisCo LSMT C-terminal, substrate-binding domain"/>
    <property type="match status" value="1"/>
</dbReference>
<dbReference type="SUPFAM" id="SSF82199">
    <property type="entry name" value="SET domain"/>
    <property type="match status" value="1"/>
</dbReference>
<reference evidence="7" key="1">
    <citation type="submission" date="2021-01" db="EMBL/GenBank/DDBJ databases">
        <authorList>
            <person name="Corre E."/>
            <person name="Pelletier E."/>
            <person name="Niang G."/>
            <person name="Scheremetjew M."/>
            <person name="Finn R."/>
            <person name="Kale V."/>
            <person name="Holt S."/>
            <person name="Cochrane G."/>
            <person name="Meng A."/>
            <person name="Brown T."/>
            <person name="Cohen L."/>
        </authorList>
    </citation>
    <scope>NUCLEOTIDE SEQUENCE</scope>
    <source>
        <strain evidence="7">Clade-D-RCC2572</strain>
    </source>
</reference>
<name>A0A6U0E9N4_9CHLO</name>
<dbReference type="Gene3D" id="3.90.1410.10">
    <property type="entry name" value="set domain protein methyltransferase, domain 1"/>
    <property type="match status" value="1"/>
</dbReference>
<dbReference type="InterPro" id="IPR046341">
    <property type="entry name" value="SET_dom_sf"/>
</dbReference>
<dbReference type="InterPro" id="IPR015353">
    <property type="entry name" value="Rubisco_LSMT_subst-bd"/>
</dbReference>
<dbReference type="AlphaFoldDB" id="A0A6U0E9N4"/>
<evidence type="ECO:0000256" key="1">
    <source>
        <dbReference type="ARBA" id="ARBA00022603"/>
    </source>
</evidence>
<proteinExistence type="predicted"/>
<feature type="compositionally biased region" description="Basic residues" evidence="4">
    <location>
        <begin position="15"/>
        <end position="27"/>
    </location>
</feature>
<organism evidence="7">
    <name type="scientific">Ostreococcus mediterraneus</name>
    <dbReference type="NCBI Taxonomy" id="1486918"/>
    <lineage>
        <taxon>Eukaryota</taxon>
        <taxon>Viridiplantae</taxon>
        <taxon>Chlorophyta</taxon>
        <taxon>Mamiellophyceae</taxon>
        <taxon>Mamiellales</taxon>
        <taxon>Bathycoccaceae</taxon>
        <taxon>Ostreococcus</taxon>
    </lineage>
</organism>
<keyword evidence="2" id="KW-0808">Transferase</keyword>
<keyword evidence="3" id="KW-0949">S-adenosyl-L-methionine</keyword>
<gene>
    <name evidence="6" type="ORF">OMED0929_LOCUS3718</name>
    <name evidence="7" type="ORF">OMED0929_LOCUS3719</name>
</gene>
<evidence type="ECO:0000259" key="5">
    <source>
        <dbReference type="Pfam" id="PF09273"/>
    </source>
</evidence>
<evidence type="ECO:0000313" key="6">
    <source>
        <dbReference type="EMBL" id="CAD8582183.1"/>
    </source>
</evidence>
<evidence type="ECO:0000256" key="4">
    <source>
        <dbReference type="SAM" id="MobiDB-lite"/>
    </source>
</evidence>